<protein>
    <submittedName>
        <fullName evidence="2">Uncharacterized protein</fullName>
    </submittedName>
</protein>
<comment type="caution">
    <text evidence="2">The sequence shown here is derived from an EMBL/GenBank/DDBJ whole genome shotgun (WGS) entry which is preliminary data.</text>
</comment>
<dbReference type="GO" id="GO:0016032">
    <property type="term" value="P:viral process"/>
    <property type="evidence" value="ECO:0007669"/>
    <property type="project" value="InterPro"/>
</dbReference>
<proteinExistence type="predicted"/>
<evidence type="ECO:0000313" key="2">
    <source>
        <dbReference type="EMBL" id="KAG6920877.1"/>
    </source>
</evidence>
<organism evidence="2 3">
    <name type="scientific">Chelydra serpentina</name>
    <name type="common">Snapping turtle</name>
    <name type="synonym">Testudo serpentina</name>
    <dbReference type="NCBI Taxonomy" id="8475"/>
    <lineage>
        <taxon>Eukaryota</taxon>
        <taxon>Metazoa</taxon>
        <taxon>Chordata</taxon>
        <taxon>Craniata</taxon>
        <taxon>Vertebrata</taxon>
        <taxon>Euteleostomi</taxon>
        <taxon>Archelosauria</taxon>
        <taxon>Testudinata</taxon>
        <taxon>Testudines</taxon>
        <taxon>Cryptodira</taxon>
        <taxon>Durocryptodira</taxon>
        <taxon>Americhelydia</taxon>
        <taxon>Chelydroidea</taxon>
        <taxon>Chelydridae</taxon>
        <taxon>Chelydra</taxon>
    </lineage>
</organism>
<keyword evidence="3" id="KW-1185">Reference proteome</keyword>
<dbReference type="Gene3D" id="1.10.375.10">
    <property type="entry name" value="Human Immunodeficiency Virus Type 1 Capsid Protein"/>
    <property type="match status" value="1"/>
</dbReference>
<dbReference type="SUPFAM" id="SSF47943">
    <property type="entry name" value="Retrovirus capsid protein, N-terminal core domain"/>
    <property type="match status" value="1"/>
</dbReference>
<sequence length="204" mass="22278">MQELKTKCRASGCFPARAATSAPLYPKLIKSESEKETAEDIVDFFSAGRQPEVPSPPIFPPPHTVPPDHLQAGSSVLQRQPSPPASPLQAASLSNRAGSGFVPDSTGISLDSIANHTRSQLNQSALLQAPLRQLPGDGNNLVTVHSPWTPGDFRNLVKEFPNIRKDPEKCRDELQTVIQCYNPSWADNNQLLRAVIPSEVQQRL</sequence>
<dbReference type="AlphaFoldDB" id="A0A8T1RWH0"/>
<dbReference type="PANTHER" id="PTHR33166">
    <property type="entry name" value="GAG_P30 DOMAIN-CONTAINING PROTEIN"/>
    <property type="match status" value="1"/>
</dbReference>
<dbReference type="EMBL" id="JAHGAV010003473">
    <property type="protein sequence ID" value="KAG6920877.1"/>
    <property type="molecule type" value="Genomic_DNA"/>
</dbReference>
<evidence type="ECO:0000256" key="1">
    <source>
        <dbReference type="SAM" id="MobiDB-lite"/>
    </source>
</evidence>
<feature type="non-terminal residue" evidence="2">
    <location>
        <position position="1"/>
    </location>
</feature>
<name>A0A8T1RWH0_CHESE</name>
<feature type="compositionally biased region" description="Pro residues" evidence="1">
    <location>
        <begin position="53"/>
        <end position="65"/>
    </location>
</feature>
<evidence type="ECO:0000313" key="3">
    <source>
        <dbReference type="Proteomes" id="UP000765507"/>
    </source>
</evidence>
<reference evidence="2 3" key="1">
    <citation type="journal article" date="2020" name="G3 (Bethesda)">
        <title>Draft Genome of the Common Snapping Turtle, Chelydra serpentina, a Model for Phenotypic Plasticity in Reptiles.</title>
        <authorList>
            <person name="Das D."/>
            <person name="Singh S.K."/>
            <person name="Bierstedt J."/>
            <person name="Erickson A."/>
            <person name="Galli G.L.J."/>
            <person name="Crossley D.A. 2nd"/>
            <person name="Rhen T."/>
        </authorList>
    </citation>
    <scope>NUCLEOTIDE SEQUENCE [LARGE SCALE GENOMIC DNA]</scope>
    <source>
        <strain evidence="2">KW</strain>
    </source>
</reference>
<accession>A0A8T1RWH0</accession>
<dbReference type="InterPro" id="IPR050462">
    <property type="entry name" value="Retroviral_Gag-Pol_poly"/>
</dbReference>
<dbReference type="Proteomes" id="UP000765507">
    <property type="component" value="Unassembled WGS sequence"/>
</dbReference>
<gene>
    <name evidence="2" type="ORF">G0U57_012824</name>
</gene>
<feature type="region of interest" description="Disordered" evidence="1">
    <location>
        <begin position="45"/>
        <end position="99"/>
    </location>
</feature>
<dbReference type="InterPro" id="IPR008919">
    <property type="entry name" value="Retrov_capsid_N"/>
</dbReference>